<comment type="similarity">
    <text evidence="3">Belongs to the ferredoxin thioredoxin reductase beta subunit family.</text>
</comment>
<dbReference type="EC" id="1.8.7.2" evidence="4"/>
<dbReference type="GO" id="GO:0051539">
    <property type="term" value="F:4 iron, 4 sulfur cluster binding"/>
    <property type="evidence" value="ECO:0007669"/>
    <property type="project" value="UniProtKB-KW"/>
</dbReference>
<comment type="subunit">
    <text evidence="11">Heterodimer of subunit A (variable subunit) and subunit B (catalytic subunit). Heterodimeric FTR forms a complex with ferredoxin and thioredoxin.</text>
</comment>
<comment type="catalytic activity">
    <reaction evidence="13">
        <text>[thioredoxin]-disulfide + 2 reduced [2Fe-2S]-[ferredoxin] + 2 H(+) = [thioredoxin]-dithiol + 2 oxidized [2Fe-2S]-[ferredoxin]</text>
        <dbReference type="Rhea" id="RHEA:42336"/>
        <dbReference type="Rhea" id="RHEA-COMP:10000"/>
        <dbReference type="Rhea" id="RHEA-COMP:10001"/>
        <dbReference type="Rhea" id="RHEA-COMP:10698"/>
        <dbReference type="Rhea" id="RHEA-COMP:10700"/>
        <dbReference type="ChEBI" id="CHEBI:15378"/>
        <dbReference type="ChEBI" id="CHEBI:29950"/>
        <dbReference type="ChEBI" id="CHEBI:33737"/>
        <dbReference type="ChEBI" id="CHEBI:33738"/>
        <dbReference type="ChEBI" id="CHEBI:50058"/>
        <dbReference type="EC" id="1.8.7.2"/>
    </reaction>
</comment>
<dbReference type="SUPFAM" id="SSF57662">
    <property type="entry name" value="Ferredoxin thioredoxin reductase (FTR), catalytic beta chain"/>
    <property type="match status" value="1"/>
</dbReference>
<dbReference type="GO" id="GO:0016730">
    <property type="term" value="F:oxidoreductase activity, acting on iron-sulfur proteins as donors"/>
    <property type="evidence" value="ECO:0007669"/>
    <property type="project" value="InterPro"/>
</dbReference>
<dbReference type="Gene3D" id="2.20.28.10">
    <property type="match status" value="1"/>
</dbReference>
<comment type="function">
    <text evidence="2">Catalytic subunit of the ferredoxin-thioredoxin reductase (FTR), which catalyzes the two-electron reduction of thioredoxins by the electrons provided by reduced ferredoxin.</text>
</comment>
<evidence type="ECO:0000256" key="3">
    <source>
        <dbReference type="ARBA" id="ARBA00007941"/>
    </source>
</evidence>
<sequence>MTAERTPVADEDAVALFERLNREAGQAGYHMNPDMEFVLGLMRGLLTNKERYGYMACPCRLASGVREKDLDIICPCDYRDPDLAEFGGCYCALYVSNAVLQGRQHLESIPERRPPADEREVKEVGQHAPPLGEVLPFPVYRCPVCGYLCAMNTPPLVCPICKADRDRFVRFF</sequence>
<keyword evidence="10" id="KW-1015">Disulfide bond</keyword>
<evidence type="ECO:0000256" key="7">
    <source>
        <dbReference type="ARBA" id="ARBA00023002"/>
    </source>
</evidence>
<evidence type="ECO:0000256" key="8">
    <source>
        <dbReference type="ARBA" id="ARBA00023004"/>
    </source>
</evidence>
<evidence type="ECO:0000256" key="5">
    <source>
        <dbReference type="ARBA" id="ARBA00022485"/>
    </source>
</evidence>
<dbReference type="STRING" id="521011.Mpal_0502"/>
<evidence type="ECO:0000256" key="9">
    <source>
        <dbReference type="ARBA" id="ARBA00023014"/>
    </source>
</evidence>
<dbReference type="Proteomes" id="UP000002457">
    <property type="component" value="Chromosome"/>
</dbReference>
<evidence type="ECO:0000256" key="13">
    <source>
        <dbReference type="ARBA" id="ARBA00048150"/>
    </source>
</evidence>
<evidence type="ECO:0000256" key="10">
    <source>
        <dbReference type="ARBA" id="ARBA00023157"/>
    </source>
</evidence>
<dbReference type="GeneID" id="7271918"/>
<dbReference type="InterPro" id="IPR048574">
    <property type="entry name" value="RUBY_RBDX"/>
</dbReference>
<evidence type="ECO:0000259" key="14">
    <source>
        <dbReference type="PROSITE" id="PS50903"/>
    </source>
</evidence>
<dbReference type="Pfam" id="PF21349">
    <property type="entry name" value="RUBY_RBDX"/>
    <property type="match status" value="1"/>
</dbReference>
<evidence type="ECO:0000256" key="1">
    <source>
        <dbReference type="ARBA" id="ARBA00001966"/>
    </source>
</evidence>
<dbReference type="Pfam" id="PF02943">
    <property type="entry name" value="FeThRed_B"/>
    <property type="match status" value="1"/>
</dbReference>
<evidence type="ECO:0000256" key="6">
    <source>
        <dbReference type="ARBA" id="ARBA00022723"/>
    </source>
</evidence>
<reference evidence="15 16" key="1">
    <citation type="journal article" date="2015" name="Genome Announc.">
        <title>Complete Genome Sequence of Methanosphaerula palustris E1-9CT, a Hydrogenotrophic Methanogen Isolated from a Minerotrophic Fen Peatland.</title>
        <authorList>
            <person name="Cadillo-Quiroz H."/>
            <person name="Browne P."/>
            <person name="Kyrpides N."/>
            <person name="Woyke T."/>
            <person name="Goodwin L."/>
            <person name="Detter C."/>
            <person name="Yavitt J.B."/>
            <person name="Zinder S.H."/>
        </authorList>
    </citation>
    <scope>NUCLEOTIDE SEQUENCE [LARGE SCALE GENOMIC DNA]</scope>
    <source>
        <strain evidence="16">ATCC BAA-1556 / DSM 19958 / E1-9c</strain>
    </source>
</reference>
<dbReference type="Gene3D" id="3.90.460.10">
    <property type="entry name" value="Ferredoxin thioredoxin reductase catalytic beta subunit"/>
    <property type="match status" value="1"/>
</dbReference>
<keyword evidence="6" id="KW-0479">Metal-binding</keyword>
<evidence type="ECO:0000256" key="11">
    <source>
        <dbReference type="ARBA" id="ARBA00026011"/>
    </source>
</evidence>
<dbReference type="InterPro" id="IPR036644">
    <property type="entry name" value="FTR_bsu_sf"/>
</dbReference>
<keyword evidence="7" id="KW-0560">Oxidoreductase</keyword>
<comment type="cofactor">
    <cofactor evidence="1">
        <name>[4Fe-4S] cluster</name>
        <dbReference type="ChEBI" id="CHEBI:49883"/>
    </cofactor>
</comment>
<dbReference type="OrthoDB" id="45654at2157"/>
<gene>
    <name evidence="15" type="ordered locus">Mpal_0502</name>
</gene>
<evidence type="ECO:0000256" key="4">
    <source>
        <dbReference type="ARBA" id="ARBA00012358"/>
    </source>
</evidence>
<dbReference type="InterPro" id="IPR024934">
    <property type="entry name" value="Rubredoxin-like_dom"/>
</dbReference>
<keyword evidence="8" id="KW-0408">Iron</keyword>
<keyword evidence="5" id="KW-0004">4Fe-4S</keyword>
<keyword evidence="16" id="KW-1185">Reference proteome</keyword>
<dbReference type="PROSITE" id="PS50903">
    <property type="entry name" value="RUBREDOXIN_LIKE"/>
    <property type="match status" value="1"/>
</dbReference>
<feature type="domain" description="Rubredoxin-like" evidence="14">
    <location>
        <begin position="137"/>
        <end position="171"/>
    </location>
</feature>
<dbReference type="PANTHER" id="PTHR35113:SF1">
    <property type="entry name" value="FERREDOXIN-THIOREDOXIN REDUCTASE CATALYTIC CHAIN, CHLOROPLASTIC"/>
    <property type="match status" value="1"/>
</dbReference>
<keyword evidence="9" id="KW-0411">Iron-sulfur</keyword>
<organism evidence="15 16">
    <name type="scientific">Methanosphaerula palustris (strain ATCC BAA-1556 / DSM 19958 / E1-9c)</name>
    <dbReference type="NCBI Taxonomy" id="521011"/>
    <lineage>
        <taxon>Archaea</taxon>
        <taxon>Methanobacteriati</taxon>
        <taxon>Methanobacteriota</taxon>
        <taxon>Stenosarchaea group</taxon>
        <taxon>Methanomicrobia</taxon>
        <taxon>Methanomicrobiales</taxon>
        <taxon>Methanoregulaceae</taxon>
        <taxon>Methanosphaerula</taxon>
    </lineage>
</organism>
<proteinExistence type="inferred from homology"/>
<dbReference type="InterPro" id="IPR004209">
    <property type="entry name" value="FTR_bsu"/>
</dbReference>
<dbReference type="AlphaFoldDB" id="B8GKJ2"/>
<dbReference type="PANTHER" id="PTHR35113">
    <property type="entry name" value="FERREDOXIN-THIOREDOXIN REDUCTASE CATALYTIC CHAIN, CHLOROPLASTIC"/>
    <property type="match status" value="1"/>
</dbReference>
<accession>B8GKJ2</accession>
<dbReference type="KEGG" id="mpl:Mpal_0502"/>
<evidence type="ECO:0000256" key="2">
    <source>
        <dbReference type="ARBA" id="ARBA00003945"/>
    </source>
</evidence>
<dbReference type="HOGENOM" id="CLU_1536690_0_0_2"/>
<name>B8GKJ2_METPE</name>
<dbReference type="GO" id="GO:0005506">
    <property type="term" value="F:iron ion binding"/>
    <property type="evidence" value="ECO:0007669"/>
    <property type="project" value="InterPro"/>
</dbReference>
<protein>
    <recommendedName>
        <fullName evidence="4">ferredoxin:thioredoxin reductase</fullName>
        <ecNumber evidence="4">1.8.7.2</ecNumber>
    </recommendedName>
    <alternativeName>
        <fullName evidence="12">Ferredoxin-thioredoxin reductase subunit B</fullName>
    </alternativeName>
</protein>
<evidence type="ECO:0000313" key="15">
    <source>
        <dbReference type="EMBL" id="ACL15875.1"/>
    </source>
</evidence>
<dbReference type="SUPFAM" id="SSF57802">
    <property type="entry name" value="Rubredoxin-like"/>
    <property type="match status" value="1"/>
</dbReference>
<dbReference type="eggNOG" id="arCOG01100">
    <property type="taxonomic scope" value="Archaea"/>
</dbReference>
<evidence type="ECO:0000313" key="16">
    <source>
        <dbReference type="Proteomes" id="UP000002457"/>
    </source>
</evidence>
<dbReference type="RefSeq" id="WP_012617194.1">
    <property type="nucleotide sequence ID" value="NC_011832.1"/>
</dbReference>
<dbReference type="EMBL" id="CP001338">
    <property type="protein sequence ID" value="ACL15875.1"/>
    <property type="molecule type" value="Genomic_DNA"/>
</dbReference>
<evidence type="ECO:0000256" key="12">
    <source>
        <dbReference type="ARBA" id="ARBA00030295"/>
    </source>
</evidence>